<reference evidence="7 8" key="1">
    <citation type="submission" date="2017-05" db="EMBL/GenBank/DDBJ databases">
        <authorList>
            <person name="Varghese N."/>
            <person name="Submissions S."/>
        </authorList>
    </citation>
    <scope>NUCLEOTIDE SEQUENCE [LARGE SCALE GENOMIC DNA]</scope>
    <source>
        <strain evidence="7 8">DSM 25457</strain>
    </source>
</reference>
<evidence type="ECO:0000259" key="6">
    <source>
        <dbReference type="Pfam" id="PF04932"/>
    </source>
</evidence>
<dbReference type="Pfam" id="PF04932">
    <property type="entry name" value="Wzy_C"/>
    <property type="match status" value="1"/>
</dbReference>
<feature type="domain" description="O-antigen ligase-related" evidence="6">
    <location>
        <begin position="228"/>
        <end position="377"/>
    </location>
</feature>
<feature type="transmembrane region" description="Helical" evidence="5">
    <location>
        <begin position="114"/>
        <end position="131"/>
    </location>
</feature>
<comment type="subcellular location">
    <subcellularLocation>
        <location evidence="1">Membrane</location>
        <topology evidence="1">Multi-pass membrane protein</topology>
    </subcellularLocation>
</comment>
<comment type="caution">
    <text evidence="7">The sequence shown here is derived from an EMBL/GenBank/DDBJ whole genome shotgun (WGS) entry which is preliminary data.</text>
</comment>
<evidence type="ECO:0000256" key="2">
    <source>
        <dbReference type="ARBA" id="ARBA00022692"/>
    </source>
</evidence>
<keyword evidence="8" id="KW-1185">Reference proteome</keyword>
<feature type="transmembrane region" description="Helical" evidence="5">
    <location>
        <begin position="31"/>
        <end position="50"/>
    </location>
</feature>
<feature type="transmembrane region" description="Helical" evidence="5">
    <location>
        <begin position="429"/>
        <end position="448"/>
    </location>
</feature>
<feature type="transmembrane region" description="Helical" evidence="5">
    <location>
        <begin position="57"/>
        <end position="77"/>
    </location>
</feature>
<evidence type="ECO:0000256" key="4">
    <source>
        <dbReference type="ARBA" id="ARBA00023136"/>
    </source>
</evidence>
<dbReference type="RefSeq" id="WP_283434941.1">
    <property type="nucleotide sequence ID" value="NZ_CAWLDM010000001.1"/>
</dbReference>
<dbReference type="PANTHER" id="PTHR37422">
    <property type="entry name" value="TEICHURONIC ACID BIOSYNTHESIS PROTEIN TUAE"/>
    <property type="match status" value="1"/>
</dbReference>
<sequence>MFWIAILFLFAALPWFLPVAAQVRPYTAAVGVLVLGTVLGPAFFAINGPIQLSLDRILWAGLMLIAVMRLARGNATIDPPNRFDLVVIGLVGWTLFSCVRFGMTNIDPPPFARWLFYLAIPCSMYFAMRIRQPSDKELLPQTIHWLSNVILVLGVYLSITSVLEMLDIRALVFPRYISDPEVWEFYGRGRGPLLNPAGNGILMTLFLSVCVARFFNSARHGKALYAVLALIALAGCYSTLTRSVWMGAALTLALLGLLYVPVRIRVLALIGTLILGGVMTTGLKDQILSIKRDKALSAAEAAKSVELRPLLAVVAWEMFRDNPLAGHGYGQYLRAAEPYHAIRYHGIPLETVRPYVQHNVFLAVLVDLGLVGLAFYVLFLVSLFCITWRLCCQFESGSPQRNLGMMMMGLMCSYVANGMFHDVAVIEMIHMYLFAFAGLTMTVSLQAAPQTIEARPSRRLSDEPALFSGNAVSRC</sequence>
<dbReference type="InterPro" id="IPR007016">
    <property type="entry name" value="O-antigen_ligase-rel_domated"/>
</dbReference>
<keyword evidence="2 5" id="KW-0812">Transmembrane</keyword>
<accession>A0ABY1QLF1</accession>
<proteinExistence type="predicted"/>
<feature type="transmembrane region" description="Helical" evidence="5">
    <location>
        <begin position="252"/>
        <end position="275"/>
    </location>
</feature>
<feature type="transmembrane region" description="Helical" evidence="5">
    <location>
        <begin position="360"/>
        <end position="391"/>
    </location>
</feature>
<feature type="transmembrane region" description="Helical" evidence="5">
    <location>
        <begin position="83"/>
        <end position="102"/>
    </location>
</feature>
<protein>
    <submittedName>
        <fullName evidence="7">O-antigen ligase</fullName>
    </submittedName>
</protein>
<feature type="transmembrane region" description="Helical" evidence="5">
    <location>
        <begin position="197"/>
        <end position="216"/>
    </location>
</feature>
<evidence type="ECO:0000313" key="8">
    <source>
        <dbReference type="Proteomes" id="UP001158067"/>
    </source>
</evidence>
<dbReference type="Proteomes" id="UP001158067">
    <property type="component" value="Unassembled WGS sequence"/>
</dbReference>
<dbReference type="InterPro" id="IPR051533">
    <property type="entry name" value="WaaL-like"/>
</dbReference>
<evidence type="ECO:0000256" key="5">
    <source>
        <dbReference type="SAM" id="Phobius"/>
    </source>
</evidence>
<dbReference type="EMBL" id="FXUG01000018">
    <property type="protein sequence ID" value="SMP74783.1"/>
    <property type="molecule type" value="Genomic_DNA"/>
</dbReference>
<keyword evidence="4 5" id="KW-0472">Membrane</keyword>
<evidence type="ECO:0000256" key="3">
    <source>
        <dbReference type="ARBA" id="ARBA00022989"/>
    </source>
</evidence>
<evidence type="ECO:0000313" key="7">
    <source>
        <dbReference type="EMBL" id="SMP74783.1"/>
    </source>
</evidence>
<dbReference type="GO" id="GO:0016874">
    <property type="term" value="F:ligase activity"/>
    <property type="evidence" value="ECO:0007669"/>
    <property type="project" value="UniProtKB-KW"/>
</dbReference>
<keyword evidence="3 5" id="KW-1133">Transmembrane helix</keyword>
<evidence type="ECO:0000256" key="1">
    <source>
        <dbReference type="ARBA" id="ARBA00004141"/>
    </source>
</evidence>
<organism evidence="7 8">
    <name type="scientific">Neorhodopirellula lusitana</name>
    <dbReference type="NCBI Taxonomy" id="445327"/>
    <lineage>
        <taxon>Bacteria</taxon>
        <taxon>Pseudomonadati</taxon>
        <taxon>Planctomycetota</taxon>
        <taxon>Planctomycetia</taxon>
        <taxon>Pirellulales</taxon>
        <taxon>Pirellulaceae</taxon>
        <taxon>Neorhodopirellula</taxon>
    </lineage>
</organism>
<name>A0ABY1QLF1_9BACT</name>
<dbReference type="PANTHER" id="PTHR37422:SF23">
    <property type="entry name" value="TEICHURONIC ACID BIOSYNTHESIS PROTEIN TUAE"/>
    <property type="match status" value="1"/>
</dbReference>
<gene>
    <name evidence="7" type="ORF">SAMN06265222_11836</name>
</gene>
<feature type="transmembrane region" description="Helical" evidence="5">
    <location>
        <begin position="143"/>
        <end position="166"/>
    </location>
</feature>
<feature type="transmembrane region" description="Helical" evidence="5">
    <location>
        <begin position="222"/>
        <end position="240"/>
    </location>
</feature>
<keyword evidence="7" id="KW-0436">Ligase</keyword>